<evidence type="ECO:0000313" key="5">
    <source>
        <dbReference type="EMBL" id="AHF24742.1"/>
    </source>
</evidence>
<dbReference type="SUPFAM" id="SSF56112">
    <property type="entry name" value="Protein kinase-like (PK-like)"/>
    <property type="match status" value="1"/>
</dbReference>
<dbReference type="InterPro" id="IPR011009">
    <property type="entry name" value="Kinase-like_dom_sf"/>
</dbReference>
<comment type="similarity">
    <text evidence="1">Belongs to the protein kinase superfamily. ADCK protein kinase family.</text>
</comment>
<dbReference type="CDD" id="cd05121">
    <property type="entry name" value="ABC1_ADCK3-like"/>
    <property type="match status" value="1"/>
</dbReference>
<feature type="compositionally biased region" description="Low complexity" evidence="2">
    <location>
        <begin position="289"/>
        <end position="303"/>
    </location>
</feature>
<protein>
    <submittedName>
        <fullName evidence="5">Protein kinase, ABC1 family</fullName>
    </submittedName>
</protein>
<dbReference type="InterPro" id="IPR050154">
    <property type="entry name" value="UbiB_kinase"/>
</dbReference>
<dbReference type="PANTHER" id="PTHR10566:SF113">
    <property type="entry name" value="PROTEIN ACTIVITY OF BC1 COMPLEX KINASE 7, CHLOROPLASTIC"/>
    <property type="match status" value="1"/>
</dbReference>
<keyword evidence="5" id="KW-0808">Transferase</keyword>
<feature type="transmembrane region" description="Helical" evidence="3">
    <location>
        <begin position="561"/>
        <end position="582"/>
    </location>
</feature>
<feature type="transmembrane region" description="Helical" evidence="3">
    <location>
        <begin position="532"/>
        <end position="555"/>
    </location>
</feature>
<feature type="compositionally biased region" description="Basic and acidic residues" evidence="2">
    <location>
        <begin position="311"/>
        <end position="323"/>
    </location>
</feature>
<proteinExistence type="inferred from homology"/>
<dbReference type="EMBL" id="KC246804">
    <property type="protein sequence ID" value="AHF24742.1"/>
    <property type="molecule type" value="Genomic_DNA"/>
</dbReference>
<reference evidence="5" key="1">
    <citation type="journal article" date="2013" name="PLoS ONE">
        <title>Metagenomic insights into the carbohydrate-active enzymes carried by the microorganisms adhering to solid digesta in the rumen of cows.</title>
        <authorList>
            <person name="Wang L."/>
            <person name="Hatem A."/>
            <person name="Catalyurek U.V."/>
            <person name="Morrison M."/>
            <person name="Yu Z."/>
        </authorList>
    </citation>
    <scope>NUCLEOTIDE SEQUENCE</scope>
</reference>
<dbReference type="PANTHER" id="PTHR10566">
    <property type="entry name" value="CHAPERONE-ACTIVITY OF BC1 COMPLEX CABC1 -RELATED"/>
    <property type="match status" value="1"/>
</dbReference>
<sequence length="593" mass="65017">MSNFVTALLKQRKDAKKAEPNTNGRLKEILGVLNKYNYDNGITPEIIVNILQDLGPTFVKIGQIASQQTEYLPREYCDALAKLRSSVAPMEPDTVNAQIEKYLGKPVDELFASFSEKPLGSASIAQVHQAELFDGTIVAVKVRRPGIVDTVARDFALIEKILDKFIRGPVGGIDIKGFIVELEKTSKTELDLTNEANNLDRFWSNNAGREKVESPKCYRNLTCEAVLTESFVTGREVSDTEFLATLSDVERERLAALVADNFAAQVLMDGFYHADPHSGNVLIREPVSGEAAAETEGKAAGPADQSTEESGEGKEDADAAEKIPLPEHGIEWIDFGMMGTLSTKQRQLLIDIVTNVVMHDAYGLKRTVLQIAQPKGEINHGAMLEMCEGMCGQFTGSDFGDFRLGDLMDSILGGLQEENYDVDPFLTNLARGIIAMEGTVQTLSPKVNILNAFMAKVDIGFDLDLSNLDDEKLKEMNPEIALKLLQLAKGITDSSTKTAEALDMLEKGQIKVRTDFAFEEKALAAVTRISEYAIRALIIIALIIGSCVLCTSSSFMGDNVAAVTIIFRAIGLIGFFISLFFAQRLYRDMKKGK</sequence>
<keyword evidence="3" id="KW-0472">Membrane</keyword>
<evidence type="ECO:0000256" key="3">
    <source>
        <dbReference type="SAM" id="Phobius"/>
    </source>
</evidence>
<feature type="domain" description="ABC1 atypical kinase-like" evidence="4">
    <location>
        <begin position="82"/>
        <end position="365"/>
    </location>
</feature>
<accession>W0FPH5</accession>
<name>W0FPH5_9BACT</name>
<evidence type="ECO:0000256" key="2">
    <source>
        <dbReference type="SAM" id="MobiDB-lite"/>
    </source>
</evidence>
<dbReference type="InterPro" id="IPR004147">
    <property type="entry name" value="ABC1_dom"/>
</dbReference>
<dbReference type="Pfam" id="PF03109">
    <property type="entry name" value="ABC1"/>
    <property type="match status" value="1"/>
</dbReference>
<feature type="region of interest" description="Disordered" evidence="2">
    <location>
        <begin position="288"/>
        <end position="323"/>
    </location>
</feature>
<keyword evidence="5" id="KW-0418">Kinase</keyword>
<dbReference type="GO" id="GO:0016301">
    <property type="term" value="F:kinase activity"/>
    <property type="evidence" value="ECO:0007669"/>
    <property type="project" value="UniProtKB-KW"/>
</dbReference>
<dbReference type="AlphaFoldDB" id="W0FPH5"/>
<evidence type="ECO:0000256" key="1">
    <source>
        <dbReference type="ARBA" id="ARBA00009670"/>
    </source>
</evidence>
<organism evidence="5">
    <name type="scientific">uncultured bacterium Contig12</name>
    <dbReference type="NCBI Taxonomy" id="1393397"/>
    <lineage>
        <taxon>Bacteria</taxon>
        <taxon>environmental samples</taxon>
    </lineage>
</organism>
<keyword evidence="3" id="KW-1133">Transmembrane helix</keyword>
<evidence type="ECO:0000259" key="4">
    <source>
        <dbReference type="Pfam" id="PF03109"/>
    </source>
</evidence>
<keyword evidence="3" id="KW-0812">Transmembrane</keyword>